<proteinExistence type="predicted"/>
<evidence type="ECO:0000313" key="2">
    <source>
        <dbReference type="Proteomes" id="UP001172083"/>
    </source>
</evidence>
<sequence length="104" mass="12099">MVQPIPHADKTTIIAKDDVNFGLKLYSKKLASGRCQVKFYVNTAGQKRLYGYTLVEAHTTLKEVVKTITDRIRRQQRSDSYHHAHLFALGKKQEDWTNFMIFEI</sequence>
<gene>
    <name evidence="1" type="ORF">QQ020_18850</name>
</gene>
<dbReference type="Proteomes" id="UP001172083">
    <property type="component" value="Unassembled WGS sequence"/>
</dbReference>
<comment type="caution">
    <text evidence="1">The sequence shown here is derived from an EMBL/GenBank/DDBJ whole genome shotgun (WGS) entry which is preliminary data.</text>
</comment>
<protein>
    <submittedName>
        <fullName evidence="1">Uncharacterized protein</fullName>
    </submittedName>
</protein>
<dbReference type="EMBL" id="JAUJEB010000004">
    <property type="protein sequence ID" value="MDN5214143.1"/>
    <property type="molecule type" value="Genomic_DNA"/>
</dbReference>
<reference evidence="1" key="1">
    <citation type="submission" date="2023-06" db="EMBL/GenBank/DDBJ databases">
        <title>Genomic of Agaribacillus aureum.</title>
        <authorList>
            <person name="Wang G."/>
        </authorList>
    </citation>
    <scope>NUCLEOTIDE SEQUENCE</scope>
    <source>
        <strain evidence="1">BMA12</strain>
    </source>
</reference>
<dbReference type="RefSeq" id="WP_346759478.1">
    <property type="nucleotide sequence ID" value="NZ_JAUJEB010000004.1"/>
</dbReference>
<evidence type="ECO:0000313" key="1">
    <source>
        <dbReference type="EMBL" id="MDN5214143.1"/>
    </source>
</evidence>
<organism evidence="1 2">
    <name type="scientific">Agaribacillus aureus</name>
    <dbReference type="NCBI Taxonomy" id="3051825"/>
    <lineage>
        <taxon>Bacteria</taxon>
        <taxon>Pseudomonadati</taxon>
        <taxon>Bacteroidota</taxon>
        <taxon>Cytophagia</taxon>
        <taxon>Cytophagales</taxon>
        <taxon>Splendidivirgaceae</taxon>
        <taxon>Agaribacillus</taxon>
    </lineage>
</organism>
<accession>A0ABT8LCV6</accession>
<name>A0ABT8LCV6_9BACT</name>
<keyword evidence="2" id="KW-1185">Reference proteome</keyword>